<gene>
    <name evidence="14" type="ORF">SCODWIG_00618</name>
</gene>
<evidence type="ECO:0000256" key="12">
    <source>
        <dbReference type="SAM" id="Coils"/>
    </source>
</evidence>
<dbReference type="SUPFAM" id="SSF75553">
    <property type="entry name" value="Smc hinge domain"/>
    <property type="match status" value="1"/>
</dbReference>
<evidence type="ECO:0000256" key="6">
    <source>
        <dbReference type="ARBA" id="ARBA00022840"/>
    </source>
</evidence>
<keyword evidence="7 12" id="KW-0175">Coiled coil</keyword>
<accession>A0A376B2G8</accession>
<dbReference type="Proteomes" id="UP000262825">
    <property type="component" value="Unassembled WGS sequence"/>
</dbReference>
<dbReference type="FunFam" id="3.40.50.300:FF:000385">
    <property type="entry name" value="Structural maintenance of chromosomes 2"/>
    <property type="match status" value="1"/>
</dbReference>
<dbReference type="SMART" id="SM00968">
    <property type="entry name" value="SMC_hinge"/>
    <property type="match status" value="1"/>
</dbReference>
<name>A0A376B2G8_9ASCO</name>
<organism evidence="14 15">
    <name type="scientific">Saccharomycodes ludwigii</name>
    <dbReference type="NCBI Taxonomy" id="36035"/>
    <lineage>
        <taxon>Eukaryota</taxon>
        <taxon>Fungi</taxon>
        <taxon>Dikarya</taxon>
        <taxon>Ascomycota</taxon>
        <taxon>Saccharomycotina</taxon>
        <taxon>Saccharomycetes</taxon>
        <taxon>Saccharomycodales</taxon>
        <taxon>Saccharomycodaceae</taxon>
        <taxon>Saccharomycodes</taxon>
    </lineage>
</organism>
<feature type="coiled-coil region" evidence="12">
    <location>
        <begin position="410"/>
        <end position="496"/>
    </location>
</feature>
<comment type="similarity">
    <text evidence="2">Belongs to the SMC family. SMC2 subfamily.</text>
</comment>
<keyword evidence="4" id="KW-0547">Nucleotide-binding</keyword>
<proteinExistence type="inferred from homology"/>
<evidence type="ECO:0000313" key="14">
    <source>
        <dbReference type="EMBL" id="SSD58857.1"/>
    </source>
</evidence>
<protein>
    <recommendedName>
        <fullName evidence="11">Structural maintenance of chromosomes protein</fullName>
    </recommendedName>
</protein>
<dbReference type="Gene3D" id="3.30.70.1620">
    <property type="match status" value="1"/>
</dbReference>
<feature type="domain" description="SMC hinge" evidence="13">
    <location>
        <begin position="521"/>
        <end position="644"/>
    </location>
</feature>
<keyword evidence="10" id="KW-0131">Cell cycle</keyword>
<evidence type="ECO:0000256" key="5">
    <source>
        <dbReference type="ARBA" id="ARBA00022776"/>
    </source>
</evidence>
<dbReference type="PIRSF" id="PIRSF005719">
    <property type="entry name" value="SMC"/>
    <property type="match status" value="1"/>
</dbReference>
<dbReference type="InterPro" id="IPR027120">
    <property type="entry name" value="Smc2_ABC"/>
</dbReference>
<dbReference type="InterPro" id="IPR024704">
    <property type="entry name" value="SMC"/>
</dbReference>
<sequence length="1173" mass="134305">MKVEELIIDGFKSYATRTVISHWDPQFNAITGLNGSGKSNILDAICFVLGISSMATVRASNLQDLIYKRGQAGVTKASVTIVFDNTDRNNSPIGFETYSKISVTRQVMLGGTSKYLINGHRAQQQTVLHLFQSVQLNINNPNFLIMQGKITKVLNMKPKEILALIEEAAGTRMFEDRRQKAEKTMTKKESKLVEITSILQEEIEPKLEKLRGEKRAFLEFQEIQTDLETTQRIVDAFEYYMYVTKYQNVQKITTTQQSTLEEYSKSMETLKRELANLNEDLAEMEIKREKSLDKEGAFLKLEKKEQAINNDISRIHTTISIKEDDMKEQDTRLLELQKDLDKLKGALEFKSESFKEKKLEYDQAQNKMNNLKKKHAEKEALLSSLTTGISLTSGEQGGYMAQISSTKKDLNDCVISIKSAEMKISRLENELVKNQPRLEQAKLEKAKLAEDIEQLKKQKKYLEAKLADAGFNLLDLKQLKEREVSLRDEIYKISNEVEQWKRKLYNIDFTYSSPSPNFDSNSVKGVAATLFVINDENLNAANALQVCAGGRLFNVVVDNEKTASQLLERGRLRKRVTIIPLNKIAARKLREDTVKFAKQLATSPENVELALNLIGYEAEVAKALEFIFGTSLICKDSDTAKIVTFHPQIRTRSITLQGDVYDPEGTLSGGSRGGNSSLLLDIQKYNKSAKQLNLLQKEISIVHDNIKTFEKKSTVTRELQDSLNVCDYKLQLAEKENQSNLATQILNRKQEILKEIANFKKDITSKMQEKDHLEAKMGEIQKEIDDFAKDKGSKLNELKQQVSTLTSEVDRYKVIYENLYDEYQNLELERDQLISEINQSKESEGTIRNNLEQLKKDLTQLKSSMDGLQEKGLLITEELEHERSRLLEMDNEIKELQLSVRNKTKSYNTIELEHQKLTNEHEKFRHDIGSIRERIQKLKENNDWLTDDNYVSSIVEQNQNIDLDEYKKRSRQLEEKFNGLRRRVNPNIMSMIDSVEKKEGALKTMIRTIEKDKQKIQETVEKLNEYKKDALIKTWEKVSVDFGQIFAKLLPNSFAKLVTLENKEITEGLEVKVKLGSIWKEGLVELSGGQRSLIALSLILALLQFKPAPMYILDEVDAALDLSHTQNIGHLIKTRFKGSQFIVVSLKEGMFSNANRVFRTRFQEGTSVVSIMN</sequence>
<keyword evidence="9 11" id="KW-0539">Nucleus</keyword>
<evidence type="ECO:0000259" key="13">
    <source>
        <dbReference type="SMART" id="SM00968"/>
    </source>
</evidence>
<feature type="coiled-coil region" evidence="12">
    <location>
        <begin position="326"/>
        <end position="381"/>
    </location>
</feature>
<comment type="subcellular location">
    <subcellularLocation>
        <location evidence="1 11">Nucleus</location>
    </subcellularLocation>
</comment>
<reference evidence="15" key="1">
    <citation type="submission" date="2018-06" db="EMBL/GenBank/DDBJ databases">
        <authorList>
            <person name="Guldener U."/>
        </authorList>
    </citation>
    <scope>NUCLEOTIDE SEQUENCE [LARGE SCALE GENOMIC DNA]</scope>
    <source>
        <strain evidence="15">UTAD17</strain>
    </source>
</reference>
<evidence type="ECO:0000256" key="3">
    <source>
        <dbReference type="ARBA" id="ARBA00022618"/>
    </source>
</evidence>
<dbReference type="VEuPathDB" id="FungiDB:SCODWIG_00618"/>
<dbReference type="GO" id="GO:0005634">
    <property type="term" value="C:nucleus"/>
    <property type="evidence" value="ECO:0007669"/>
    <property type="project" value="UniProtKB-SubCell"/>
</dbReference>
<evidence type="ECO:0000256" key="9">
    <source>
        <dbReference type="ARBA" id="ARBA00023242"/>
    </source>
</evidence>
<dbReference type="FunFam" id="3.40.50.300:FF:000278">
    <property type="entry name" value="Structural maintenance of chromosomes 2"/>
    <property type="match status" value="1"/>
</dbReference>
<evidence type="ECO:0000256" key="4">
    <source>
        <dbReference type="ARBA" id="ARBA00022741"/>
    </source>
</evidence>
<dbReference type="GO" id="GO:0016887">
    <property type="term" value="F:ATP hydrolysis activity"/>
    <property type="evidence" value="ECO:0007669"/>
    <property type="project" value="InterPro"/>
</dbReference>
<evidence type="ECO:0000256" key="11">
    <source>
        <dbReference type="PIRNR" id="PIRNR005719"/>
    </source>
</evidence>
<dbReference type="PANTHER" id="PTHR43977">
    <property type="entry name" value="STRUCTURAL MAINTENANCE OF CHROMOSOMES PROTEIN 3"/>
    <property type="match status" value="1"/>
</dbReference>
<dbReference type="GO" id="GO:0007076">
    <property type="term" value="P:mitotic chromosome condensation"/>
    <property type="evidence" value="ECO:0007669"/>
    <property type="project" value="UniProtKB-ARBA"/>
</dbReference>
<dbReference type="InterPro" id="IPR010935">
    <property type="entry name" value="SMC_hinge"/>
</dbReference>
<dbReference type="GO" id="GO:0005524">
    <property type="term" value="F:ATP binding"/>
    <property type="evidence" value="ECO:0007669"/>
    <property type="project" value="UniProtKB-KW"/>
</dbReference>
<evidence type="ECO:0000256" key="7">
    <source>
        <dbReference type="ARBA" id="ARBA00023054"/>
    </source>
</evidence>
<keyword evidence="3" id="KW-0132">Cell division</keyword>
<evidence type="ECO:0000256" key="8">
    <source>
        <dbReference type="ARBA" id="ARBA00023067"/>
    </source>
</evidence>
<dbReference type="Gene3D" id="1.20.1060.20">
    <property type="match status" value="1"/>
</dbReference>
<feature type="coiled-coil region" evidence="12">
    <location>
        <begin position="260"/>
        <end position="294"/>
    </location>
</feature>
<dbReference type="InterPro" id="IPR003395">
    <property type="entry name" value="RecF/RecN/SMC_N"/>
</dbReference>
<dbReference type="AlphaFoldDB" id="A0A376B2G8"/>
<evidence type="ECO:0000256" key="2">
    <source>
        <dbReference type="ARBA" id="ARBA00005231"/>
    </source>
</evidence>
<keyword evidence="8" id="KW-0226">DNA condensation</keyword>
<dbReference type="CDD" id="cd03273">
    <property type="entry name" value="ABC_SMC2_euk"/>
    <property type="match status" value="1"/>
</dbReference>
<keyword evidence="15" id="KW-1185">Reference proteome</keyword>
<keyword evidence="5" id="KW-0498">Mitosis</keyword>
<evidence type="ECO:0000313" key="15">
    <source>
        <dbReference type="Proteomes" id="UP000262825"/>
    </source>
</evidence>
<dbReference type="Gene3D" id="1.10.287.1490">
    <property type="match status" value="1"/>
</dbReference>
<dbReference type="GO" id="GO:0005694">
    <property type="term" value="C:chromosome"/>
    <property type="evidence" value="ECO:0007669"/>
    <property type="project" value="InterPro"/>
</dbReference>
<feature type="coiled-coil region" evidence="12">
    <location>
        <begin position="756"/>
        <end position="1029"/>
    </location>
</feature>
<dbReference type="GO" id="GO:0051301">
    <property type="term" value="P:cell division"/>
    <property type="evidence" value="ECO:0007669"/>
    <property type="project" value="UniProtKB-KW"/>
</dbReference>
<dbReference type="Gene3D" id="3.40.50.300">
    <property type="entry name" value="P-loop containing nucleotide triphosphate hydrolases"/>
    <property type="match status" value="2"/>
</dbReference>
<dbReference type="InterPro" id="IPR036277">
    <property type="entry name" value="SMC_hinge_sf"/>
</dbReference>
<dbReference type="Pfam" id="PF06470">
    <property type="entry name" value="SMC_hinge"/>
    <property type="match status" value="1"/>
</dbReference>
<dbReference type="EMBL" id="UFAJ01000056">
    <property type="protein sequence ID" value="SSD58857.1"/>
    <property type="molecule type" value="Genomic_DNA"/>
</dbReference>
<dbReference type="SUPFAM" id="SSF52540">
    <property type="entry name" value="P-loop containing nucleoside triphosphate hydrolases"/>
    <property type="match status" value="2"/>
</dbReference>
<dbReference type="InterPro" id="IPR027417">
    <property type="entry name" value="P-loop_NTPase"/>
</dbReference>
<evidence type="ECO:0000256" key="1">
    <source>
        <dbReference type="ARBA" id="ARBA00004123"/>
    </source>
</evidence>
<evidence type="ECO:0000256" key="10">
    <source>
        <dbReference type="ARBA" id="ARBA00023306"/>
    </source>
</evidence>
<dbReference type="Pfam" id="PF02463">
    <property type="entry name" value="SMC_N"/>
    <property type="match status" value="1"/>
</dbReference>
<keyword evidence="6" id="KW-0067">ATP-binding</keyword>